<reference evidence="1 2" key="1">
    <citation type="submission" date="2016-03" db="EMBL/GenBank/DDBJ databases">
        <authorList>
            <person name="Ploux O."/>
        </authorList>
    </citation>
    <scope>NUCLEOTIDE SEQUENCE [LARGE SCALE GENOMIC DNA]</scope>
    <source>
        <strain evidence="1 2">R-45370</strain>
    </source>
</reference>
<name>A0A177NBZ2_9GAMM</name>
<evidence type="ECO:0000313" key="2">
    <source>
        <dbReference type="Proteomes" id="UP000078476"/>
    </source>
</evidence>
<dbReference type="Proteomes" id="UP000078476">
    <property type="component" value="Unassembled WGS sequence"/>
</dbReference>
<dbReference type="RefSeq" id="WP_066982212.1">
    <property type="nucleotide sequence ID" value="NZ_LUUI01000102.1"/>
</dbReference>
<accession>A0A177NBZ2</accession>
<protein>
    <submittedName>
        <fullName evidence="1">Uncharacterized protein</fullName>
    </submittedName>
</protein>
<comment type="caution">
    <text evidence="1">The sequence shown here is derived from an EMBL/GenBank/DDBJ whole genome shotgun (WGS) entry which is preliminary data.</text>
</comment>
<sequence length="261" mass="30081">MNEEKPKIIRSAMIVATKDGLDSIPEMFGNTYLSKFSKGDPDYWSKLHGMLYGGGRLRKFASCFEDIVEKFSFAGIARDQISEHETRKDYQKIYIVKYHLYSYIFLIKSFLDACAVFINETYGLNVKGSNIAFDKKKFISALDVVNPALTKQLAERSEWTNLVVQYRTNLIHKHGLYVGPIPTVPNSMTDPQEVDRYILEQPHYMPNDPDFVIDKIYDGQEGEFVMVTVLVDEWIDEAYRFLNLVLSSFTTSFELDDPNES</sequence>
<gene>
    <name evidence="1" type="ORF">A1359_00440</name>
</gene>
<dbReference type="EMBL" id="LUUI01000102">
    <property type="protein sequence ID" value="OAI15392.1"/>
    <property type="molecule type" value="Genomic_DNA"/>
</dbReference>
<keyword evidence="2" id="KW-1185">Reference proteome</keyword>
<evidence type="ECO:0000313" key="1">
    <source>
        <dbReference type="EMBL" id="OAI15392.1"/>
    </source>
</evidence>
<organism evidence="1 2">
    <name type="scientific">Methylomonas lenta</name>
    <dbReference type="NCBI Taxonomy" id="980561"/>
    <lineage>
        <taxon>Bacteria</taxon>
        <taxon>Pseudomonadati</taxon>
        <taxon>Pseudomonadota</taxon>
        <taxon>Gammaproteobacteria</taxon>
        <taxon>Methylococcales</taxon>
        <taxon>Methylococcaceae</taxon>
        <taxon>Methylomonas</taxon>
    </lineage>
</organism>
<proteinExistence type="predicted"/>
<dbReference type="AlphaFoldDB" id="A0A177NBZ2"/>